<feature type="compositionally biased region" description="Basic and acidic residues" evidence="1">
    <location>
        <begin position="47"/>
        <end position="56"/>
    </location>
</feature>
<dbReference type="Proteomes" id="UP000197138">
    <property type="component" value="Unassembled WGS sequence"/>
</dbReference>
<name>A0A218XYJ4_PUNGR</name>
<reference evidence="3" key="1">
    <citation type="journal article" date="2017" name="Plant J.">
        <title>The pomegranate (Punica granatum L.) genome and the genomics of punicalagin biosynthesis.</title>
        <authorList>
            <person name="Qin G."/>
            <person name="Xu C."/>
            <person name="Ming R."/>
            <person name="Tang H."/>
            <person name="Guyot R."/>
            <person name="Kramer E.M."/>
            <person name="Hu Y."/>
            <person name="Yi X."/>
            <person name="Qi Y."/>
            <person name="Xu X."/>
            <person name="Gao Z."/>
            <person name="Pan H."/>
            <person name="Jian J."/>
            <person name="Tian Y."/>
            <person name="Yue Z."/>
            <person name="Xu Y."/>
        </authorList>
    </citation>
    <scope>NUCLEOTIDE SEQUENCE [LARGE SCALE GENOMIC DNA]</scope>
    <source>
        <strain evidence="3">cv. Dabenzi</strain>
    </source>
</reference>
<accession>A0A218XYJ4</accession>
<evidence type="ECO:0000313" key="3">
    <source>
        <dbReference type="Proteomes" id="UP000197138"/>
    </source>
</evidence>
<dbReference type="AlphaFoldDB" id="A0A218XYJ4"/>
<feature type="compositionally biased region" description="Polar residues" evidence="1">
    <location>
        <begin position="7"/>
        <end position="33"/>
    </location>
</feature>
<sequence length="69" mass="7115">MEVRFSIASSMGTQESVRPSASPSLADSRNRLQSILGSASSLSASPRTKDNSHGCVDDEQAGSKGCTGL</sequence>
<protein>
    <submittedName>
        <fullName evidence="2">Uncharacterized protein</fullName>
    </submittedName>
</protein>
<organism evidence="2 3">
    <name type="scientific">Punica granatum</name>
    <name type="common">Pomegranate</name>
    <dbReference type="NCBI Taxonomy" id="22663"/>
    <lineage>
        <taxon>Eukaryota</taxon>
        <taxon>Viridiplantae</taxon>
        <taxon>Streptophyta</taxon>
        <taxon>Embryophyta</taxon>
        <taxon>Tracheophyta</taxon>
        <taxon>Spermatophyta</taxon>
        <taxon>Magnoliopsida</taxon>
        <taxon>eudicotyledons</taxon>
        <taxon>Gunneridae</taxon>
        <taxon>Pentapetalae</taxon>
        <taxon>rosids</taxon>
        <taxon>malvids</taxon>
        <taxon>Myrtales</taxon>
        <taxon>Lythraceae</taxon>
        <taxon>Punica</taxon>
    </lineage>
</organism>
<comment type="caution">
    <text evidence="2">The sequence shown here is derived from an EMBL/GenBank/DDBJ whole genome shotgun (WGS) entry which is preliminary data.</text>
</comment>
<proteinExistence type="predicted"/>
<gene>
    <name evidence="2" type="ORF">CDL15_Pgr012537</name>
</gene>
<feature type="compositionally biased region" description="Low complexity" evidence="1">
    <location>
        <begin position="34"/>
        <end position="45"/>
    </location>
</feature>
<evidence type="ECO:0000256" key="1">
    <source>
        <dbReference type="SAM" id="MobiDB-lite"/>
    </source>
</evidence>
<feature type="region of interest" description="Disordered" evidence="1">
    <location>
        <begin position="1"/>
        <end position="69"/>
    </location>
</feature>
<dbReference type="EMBL" id="MTKT01000661">
    <property type="protein sequence ID" value="OWM89900.1"/>
    <property type="molecule type" value="Genomic_DNA"/>
</dbReference>
<evidence type="ECO:0000313" key="2">
    <source>
        <dbReference type="EMBL" id="OWM89900.1"/>
    </source>
</evidence>